<evidence type="ECO:0000259" key="1">
    <source>
        <dbReference type="PROSITE" id="PS51186"/>
    </source>
</evidence>
<dbReference type="CDD" id="cd04301">
    <property type="entry name" value="NAT_SF"/>
    <property type="match status" value="1"/>
</dbReference>
<evidence type="ECO:0000313" key="2">
    <source>
        <dbReference type="EMBL" id="MDQ0427005.1"/>
    </source>
</evidence>
<sequence length="172" mass="18545">MTTSDPEPHASPALAVRRYARPDEPWVRAWFRDPELDRWLGPLDDNWCAHVETETTGVQLVVEHEGRPIALVGVEWDPLGDRHAVTDVAVDPSRRRSGVGRVALDAALAWSGHPAATGWVAFVDPDNAVALGFFDALAWTAGAVDDGLRCMTSPAGCAHRGVRAVAGPRPRG</sequence>
<keyword evidence="3" id="KW-1185">Reference proteome</keyword>
<name>A0ABU0GNT8_9CELL</name>
<proteinExistence type="predicted"/>
<accession>A0ABU0GNT8</accession>
<dbReference type="RefSeq" id="WP_206120071.1">
    <property type="nucleotide sequence ID" value="NZ_CP194061.1"/>
</dbReference>
<gene>
    <name evidence="2" type="ORF">JO380_003386</name>
</gene>
<dbReference type="Proteomes" id="UP001240250">
    <property type="component" value="Unassembled WGS sequence"/>
</dbReference>
<dbReference type="InterPro" id="IPR000182">
    <property type="entry name" value="GNAT_dom"/>
</dbReference>
<organism evidence="2 3">
    <name type="scientific">Cellulomonas iranensis</name>
    <dbReference type="NCBI Taxonomy" id="76862"/>
    <lineage>
        <taxon>Bacteria</taxon>
        <taxon>Bacillati</taxon>
        <taxon>Actinomycetota</taxon>
        <taxon>Actinomycetes</taxon>
        <taxon>Micrococcales</taxon>
        <taxon>Cellulomonadaceae</taxon>
        <taxon>Cellulomonas</taxon>
    </lineage>
</organism>
<protein>
    <submittedName>
        <fullName evidence="2">GNAT superfamily N-acetyltransferase</fullName>
    </submittedName>
</protein>
<reference evidence="2 3" key="1">
    <citation type="submission" date="2023-07" db="EMBL/GenBank/DDBJ databases">
        <title>Sequencing the genomes of 1000 actinobacteria strains.</title>
        <authorList>
            <person name="Klenk H.-P."/>
        </authorList>
    </citation>
    <scope>NUCLEOTIDE SEQUENCE [LARGE SCALE GENOMIC DNA]</scope>
    <source>
        <strain evidence="2 3">DSM 14785</strain>
    </source>
</reference>
<dbReference type="PROSITE" id="PS51186">
    <property type="entry name" value="GNAT"/>
    <property type="match status" value="1"/>
</dbReference>
<comment type="caution">
    <text evidence="2">The sequence shown here is derived from an EMBL/GenBank/DDBJ whole genome shotgun (WGS) entry which is preliminary data.</text>
</comment>
<dbReference type="Gene3D" id="3.40.630.30">
    <property type="match status" value="1"/>
</dbReference>
<evidence type="ECO:0000313" key="3">
    <source>
        <dbReference type="Proteomes" id="UP001240250"/>
    </source>
</evidence>
<feature type="domain" description="N-acetyltransferase" evidence="1">
    <location>
        <begin position="14"/>
        <end position="172"/>
    </location>
</feature>
<dbReference type="InterPro" id="IPR016181">
    <property type="entry name" value="Acyl_CoA_acyltransferase"/>
</dbReference>
<dbReference type="Pfam" id="PF00583">
    <property type="entry name" value="Acetyltransf_1"/>
    <property type="match status" value="1"/>
</dbReference>
<dbReference type="EMBL" id="JAUSVM010000001">
    <property type="protein sequence ID" value="MDQ0427005.1"/>
    <property type="molecule type" value="Genomic_DNA"/>
</dbReference>
<dbReference type="SUPFAM" id="SSF55729">
    <property type="entry name" value="Acyl-CoA N-acyltransferases (Nat)"/>
    <property type="match status" value="1"/>
</dbReference>